<accession>W2P9T0</accession>
<dbReference type="EMBL" id="KI670011">
    <property type="protein sequence ID" value="ETM97415.1"/>
    <property type="molecule type" value="Genomic_DNA"/>
</dbReference>
<organism evidence="1 2">
    <name type="scientific">Phytophthora nicotianae (strain INRA-310)</name>
    <name type="common">Phytophthora parasitica</name>
    <dbReference type="NCBI Taxonomy" id="761204"/>
    <lineage>
        <taxon>Eukaryota</taxon>
        <taxon>Sar</taxon>
        <taxon>Stramenopiles</taxon>
        <taxon>Oomycota</taxon>
        <taxon>Peronosporomycetes</taxon>
        <taxon>Peronosporales</taxon>
        <taxon>Peronosporaceae</taxon>
        <taxon>Phytophthora</taxon>
    </lineage>
</organism>
<evidence type="ECO:0000313" key="2">
    <source>
        <dbReference type="Proteomes" id="UP000018817"/>
    </source>
</evidence>
<feature type="non-terminal residue" evidence="1">
    <location>
        <position position="1"/>
    </location>
</feature>
<dbReference type="Proteomes" id="UP000018817">
    <property type="component" value="Unassembled WGS sequence"/>
</dbReference>
<gene>
    <name evidence="1" type="ORF">PPTG_24960</name>
</gene>
<protein>
    <recommendedName>
        <fullName evidence="3">RXLR phytopathogen effector protein WY-domain domain-containing protein</fullName>
    </recommendedName>
</protein>
<dbReference type="RefSeq" id="XP_008917286.1">
    <property type="nucleotide sequence ID" value="XM_008919038.1"/>
</dbReference>
<proteinExistence type="predicted"/>
<sequence>NGQLFSWLDNRKSVDDVFKLLKLRRDKYLALASRKME</sequence>
<name>W2P9T0_PHYN3</name>
<dbReference type="GeneID" id="20193559"/>
<evidence type="ECO:0008006" key="3">
    <source>
        <dbReference type="Google" id="ProtNLM"/>
    </source>
</evidence>
<reference evidence="2" key="1">
    <citation type="submission" date="2011-12" db="EMBL/GenBank/DDBJ databases">
        <authorList>
            <consortium name="The Broad Institute Genome Sequencing Platform"/>
            <person name="Russ C."/>
            <person name="Tyler B."/>
            <person name="Panabieres F."/>
            <person name="Shan W."/>
            <person name="Tripathy S."/>
            <person name="Grunwald N."/>
            <person name="Machado M."/>
            <person name="Young S.K."/>
            <person name="Zeng Q."/>
            <person name="Gargeya S."/>
            <person name="Fitzgerald M."/>
            <person name="Haas B."/>
            <person name="Abouelleil A."/>
            <person name="Alvarado L."/>
            <person name="Arachchi H.M."/>
            <person name="Berlin A."/>
            <person name="Chapman S.B."/>
            <person name="Gearin G."/>
            <person name="Goldberg J."/>
            <person name="Griggs A."/>
            <person name="Gujja S."/>
            <person name="Hansen M."/>
            <person name="Heiman D."/>
            <person name="Howarth C."/>
            <person name="Larimer J."/>
            <person name="Lui A."/>
            <person name="MacDonald P.J.P."/>
            <person name="McCowen C."/>
            <person name="Montmayeur A."/>
            <person name="Murphy C."/>
            <person name="Neiman D."/>
            <person name="Pearson M."/>
            <person name="Priest M."/>
            <person name="Roberts A."/>
            <person name="Saif S."/>
            <person name="Shea T."/>
            <person name="Sisk P."/>
            <person name="Stolte C."/>
            <person name="Sykes S."/>
            <person name="Wortman J."/>
            <person name="Nusbaum C."/>
            <person name="Birren B."/>
        </authorList>
    </citation>
    <scope>NUCLEOTIDE SEQUENCE [LARGE SCALE GENOMIC DNA]</scope>
    <source>
        <strain evidence="2">INRA-310</strain>
    </source>
</reference>
<dbReference type="VEuPathDB" id="FungiDB:PPTG_24960"/>
<reference evidence="1 2" key="2">
    <citation type="submission" date="2013-11" db="EMBL/GenBank/DDBJ databases">
        <title>The Genome Sequence of Phytophthora parasitica INRA-310.</title>
        <authorList>
            <consortium name="The Broad Institute Genomics Platform"/>
            <person name="Russ C."/>
            <person name="Tyler B."/>
            <person name="Panabieres F."/>
            <person name="Shan W."/>
            <person name="Tripathy S."/>
            <person name="Grunwald N."/>
            <person name="Machado M."/>
            <person name="Johnson C.S."/>
            <person name="Arredondo F."/>
            <person name="Hong C."/>
            <person name="Coffey M."/>
            <person name="Young S.K."/>
            <person name="Zeng Q."/>
            <person name="Gargeya S."/>
            <person name="Fitzgerald M."/>
            <person name="Abouelleil A."/>
            <person name="Alvarado L."/>
            <person name="Chapman S.B."/>
            <person name="Gainer-Dewar J."/>
            <person name="Goldberg J."/>
            <person name="Griggs A."/>
            <person name="Gujja S."/>
            <person name="Hansen M."/>
            <person name="Howarth C."/>
            <person name="Imamovic A."/>
            <person name="Ireland A."/>
            <person name="Larimer J."/>
            <person name="McCowan C."/>
            <person name="Murphy C."/>
            <person name="Pearson M."/>
            <person name="Poon T.W."/>
            <person name="Priest M."/>
            <person name="Roberts A."/>
            <person name="Saif S."/>
            <person name="Shea T."/>
            <person name="Sykes S."/>
            <person name="Wortman J."/>
            <person name="Nusbaum C."/>
            <person name="Birren B."/>
        </authorList>
    </citation>
    <scope>NUCLEOTIDE SEQUENCE [LARGE SCALE GENOMIC DNA]</scope>
    <source>
        <strain evidence="1 2">INRA-310</strain>
    </source>
</reference>
<feature type="non-terminal residue" evidence="1">
    <location>
        <position position="37"/>
    </location>
</feature>
<evidence type="ECO:0000313" key="1">
    <source>
        <dbReference type="EMBL" id="ETM97415.1"/>
    </source>
</evidence>
<dbReference type="AlphaFoldDB" id="W2P9T0"/>